<dbReference type="InterPro" id="IPR001087">
    <property type="entry name" value="GDSL"/>
</dbReference>
<organism evidence="9 10">
    <name type="scientific">Aristolochia fimbriata</name>
    <name type="common">White veined hardy Dutchman's pipe vine</name>
    <dbReference type="NCBI Taxonomy" id="158543"/>
    <lineage>
        <taxon>Eukaryota</taxon>
        <taxon>Viridiplantae</taxon>
        <taxon>Streptophyta</taxon>
        <taxon>Embryophyta</taxon>
        <taxon>Tracheophyta</taxon>
        <taxon>Spermatophyta</taxon>
        <taxon>Magnoliopsida</taxon>
        <taxon>Magnoliidae</taxon>
        <taxon>Piperales</taxon>
        <taxon>Aristolochiaceae</taxon>
        <taxon>Aristolochia</taxon>
    </lineage>
</organism>
<evidence type="ECO:0000313" key="9">
    <source>
        <dbReference type="EMBL" id="KAG9448607.1"/>
    </source>
</evidence>
<proteinExistence type="inferred from homology"/>
<gene>
    <name evidence="9" type="ORF">H6P81_008572</name>
</gene>
<dbReference type="Proteomes" id="UP000825729">
    <property type="component" value="Unassembled WGS sequence"/>
</dbReference>
<dbReference type="InterPro" id="IPR035669">
    <property type="entry name" value="SGNH_plant_lipase-like"/>
</dbReference>
<name>A0AAV7ELP5_ARIFI</name>
<keyword evidence="10" id="KW-1185">Reference proteome</keyword>
<dbReference type="PANTHER" id="PTHR45650">
    <property type="entry name" value="GDSL-LIKE LIPASE/ACYLHYDROLASE-RELATED"/>
    <property type="match status" value="1"/>
</dbReference>
<evidence type="ECO:0000256" key="6">
    <source>
        <dbReference type="ARBA" id="ARBA00022963"/>
    </source>
</evidence>
<evidence type="ECO:0008006" key="11">
    <source>
        <dbReference type="Google" id="ProtNLM"/>
    </source>
</evidence>
<dbReference type="GO" id="GO:0016042">
    <property type="term" value="P:lipid catabolic process"/>
    <property type="evidence" value="ECO:0007669"/>
    <property type="project" value="UniProtKB-KW"/>
</dbReference>
<keyword evidence="3" id="KW-0964">Secreted</keyword>
<reference evidence="9 10" key="1">
    <citation type="submission" date="2021-07" db="EMBL/GenBank/DDBJ databases">
        <title>The Aristolochia fimbriata genome: insights into angiosperm evolution, floral development and chemical biosynthesis.</title>
        <authorList>
            <person name="Jiao Y."/>
        </authorList>
    </citation>
    <scope>NUCLEOTIDE SEQUENCE [LARGE SCALE GENOMIC DNA]</scope>
    <source>
        <strain evidence="9">IBCAS-2021</strain>
        <tissue evidence="9">Leaf</tissue>
    </source>
</reference>
<keyword evidence="7" id="KW-0443">Lipid metabolism</keyword>
<comment type="subcellular location">
    <subcellularLocation>
        <location evidence="1">Secreted</location>
    </subcellularLocation>
</comment>
<comment type="similarity">
    <text evidence="2">Belongs to the 'GDSL' lipolytic enzyme family.</text>
</comment>
<feature type="signal peptide" evidence="8">
    <location>
        <begin position="1"/>
        <end position="20"/>
    </location>
</feature>
<dbReference type="EMBL" id="JAINDJ010000004">
    <property type="protein sequence ID" value="KAG9448607.1"/>
    <property type="molecule type" value="Genomic_DNA"/>
</dbReference>
<dbReference type="GO" id="GO:0005576">
    <property type="term" value="C:extracellular region"/>
    <property type="evidence" value="ECO:0007669"/>
    <property type="project" value="UniProtKB-SubCell"/>
</dbReference>
<evidence type="ECO:0000256" key="8">
    <source>
        <dbReference type="SAM" id="SignalP"/>
    </source>
</evidence>
<evidence type="ECO:0000256" key="1">
    <source>
        <dbReference type="ARBA" id="ARBA00004613"/>
    </source>
</evidence>
<protein>
    <recommendedName>
        <fullName evidence="11">GDSL esterase/lipase 7</fullName>
    </recommendedName>
</protein>
<evidence type="ECO:0000256" key="3">
    <source>
        <dbReference type="ARBA" id="ARBA00022525"/>
    </source>
</evidence>
<dbReference type="Pfam" id="PF00657">
    <property type="entry name" value="Lipase_GDSL"/>
    <property type="match status" value="1"/>
</dbReference>
<feature type="chain" id="PRO_5043697947" description="GDSL esterase/lipase 7" evidence="8">
    <location>
        <begin position="21"/>
        <end position="367"/>
    </location>
</feature>
<dbReference type="InterPro" id="IPR036514">
    <property type="entry name" value="SGNH_hydro_sf"/>
</dbReference>
<evidence type="ECO:0000256" key="2">
    <source>
        <dbReference type="ARBA" id="ARBA00008668"/>
    </source>
</evidence>
<dbReference type="Gene3D" id="3.40.50.1110">
    <property type="entry name" value="SGNH hydrolase"/>
    <property type="match status" value="1"/>
</dbReference>
<evidence type="ECO:0000256" key="7">
    <source>
        <dbReference type="ARBA" id="ARBA00023098"/>
    </source>
</evidence>
<keyword evidence="4 8" id="KW-0732">Signal</keyword>
<dbReference type="GO" id="GO:0016788">
    <property type="term" value="F:hydrolase activity, acting on ester bonds"/>
    <property type="evidence" value="ECO:0007669"/>
    <property type="project" value="InterPro"/>
</dbReference>
<evidence type="ECO:0000313" key="10">
    <source>
        <dbReference type="Proteomes" id="UP000825729"/>
    </source>
</evidence>
<dbReference type="PANTHER" id="PTHR45650:SF79">
    <property type="entry name" value="GDSL ESTERASE_LIPASE 7"/>
    <property type="match status" value="1"/>
</dbReference>
<comment type="caution">
    <text evidence="9">The sequence shown here is derived from an EMBL/GenBank/DDBJ whole genome shotgun (WGS) entry which is preliminary data.</text>
</comment>
<sequence>MERFVSVILLSLMFTGFLVAGAEEGQSSTPLAPAMFIFGDSLIDDGNNNFIPSLARANYQPYGIDFGFPSGRFCNGLTVVDYGAQLLGLPFTPPYLSPTSKGAKILTGINYASAAAGILDETGKHYGGRVSFNGQLALFEKTVALDLGLLFPNQEALNQYLSKSIFVINVGSNDYINNYLLPKIYASPHVYNREAFADLLISTYSLQLSKLYKLGARKMLLVGIGALGCIPSQLAMVNGNDSCVERVNYLVSAFNERLQQKLIPSLNSSLPGSYFVYHDVYSVFSDIVHNPSKYGFTVANKACCGNGRYGGTVSCLPMQVPCLNRDEYVFWDSFHPTQAVNAIVARSCYSQGATNCHPFSAYELAKI</sequence>
<keyword evidence="6" id="KW-0442">Lipid degradation</keyword>
<dbReference type="InterPro" id="IPR051238">
    <property type="entry name" value="GDSL_esterase/lipase"/>
</dbReference>
<keyword evidence="5" id="KW-0378">Hydrolase</keyword>
<dbReference type="AlphaFoldDB" id="A0AAV7ELP5"/>
<evidence type="ECO:0000256" key="4">
    <source>
        <dbReference type="ARBA" id="ARBA00022729"/>
    </source>
</evidence>
<dbReference type="CDD" id="cd01837">
    <property type="entry name" value="SGNH_plant_lipase_like"/>
    <property type="match status" value="1"/>
</dbReference>
<accession>A0AAV7ELP5</accession>
<evidence type="ECO:0000256" key="5">
    <source>
        <dbReference type="ARBA" id="ARBA00022801"/>
    </source>
</evidence>